<feature type="domain" description="Cas12f1-like TNB" evidence="2">
    <location>
        <begin position="366"/>
        <end position="433"/>
    </location>
</feature>
<gene>
    <name evidence="3" type="ORF">SY212_03740</name>
</gene>
<proteinExistence type="predicted"/>
<dbReference type="EMBL" id="BLAM01000054">
    <property type="protein sequence ID" value="GET05344.1"/>
    <property type="molecule type" value="Genomic_DNA"/>
</dbReference>
<dbReference type="InterPro" id="IPR010095">
    <property type="entry name" value="Cas12f1-like_TNB"/>
</dbReference>
<dbReference type="GO" id="GO:0003677">
    <property type="term" value="F:DNA binding"/>
    <property type="evidence" value="ECO:0007669"/>
    <property type="project" value="UniProtKB-KW"/>
</dbReference>
<evidence type="ECO:0000259" key="2">
    <source>
        <dbReference type="Pfam" id="PF07282"/>
    </source>
</evidence>
<reference evidence="3" key="1">
    <citation type="submission" date="2019-10" db="EMBL/GenBank/DDBJ databases">
        <title>Lactobacillus agilis SY212 Whole Genome Sequencing Project.</title>
        <authorList>
            <person name="Suzuki S."/>
            <person name="Endo A."/>
            <person name="Maeno S."/>
            <person name="Shiwa Y."/>
            <person name="Matsutani M."/>
            <person name="Kajikawa A."/>
        </authorList>
    </citation>
    <scope>NUCLEOTIDE SEQUENCE</scope>
    <source>
        <strain evidence="3">SY212</strain>
    </source>
</reference>
<name>A0A6F9XJA6_9LACO</name>
<dbReference type="RefSeq" id="WP_172584193.1">
    <property type="nucleotide sequence ID" value="NZ_BLAM01000054.1"/>
</dbReference>
<sequence>MQKASKVLEGRRVRIYPNVKQKQYLQFNIFANIKMWNALLGQVYQPIADLDEIQKLPRNKRSKEIYKYIERLPYEERKDLFKSLTKITTKSIYDSDKTVFASGYTLKDGDTMNYVYTQRTLQTAINNHFKNPKHFGIPRFKTTKFVNNQGSYTTAAKVCGIKEDGVHIKLGKFPKFKLGLVKMVNHYPSDGRLYKVTITHEPSDKWFISFVFEQDKHTVNRPKTGLSTGIDLNVTKDSHIVLDNGKAYQLPYDKIRKLERKIEKENVKRSRKYEQWKREVANIEADNATALTPKHVPTLSERSNYQKNRIKIAKLHSQIKNIKQYYIKTTCSEIANNYDVVVMEDLNVSGMTKNHNMARAITRANFREIRDTLTYMMDWADKQIVFINRWSPTSKKCNQCGYIKQDLSLDDREWDCPSCHVHHIRDVNAAKNIHDEGMELLKKMSSNCKKCGRKRTVITKDTAWTCTKCNAKNK</sequence>
<accession>A0A6F9XJA6</accession>
<protein>
    <submittedName>
        <fullName evidence="3">Transposase</fullName>
    </submittedName>
</protein>
<comment type="caution">
    <text evidence="3">The sequence shown here is derived from an EMBL/GenBank/DDBJ whole genome shotgun (WGS) entry which is preliminary data.</text>
</comment>
<evidence type="ECO:0000256" key="1">
    <source>
        <dbReference type="ARBA" id="ARBA00023125"/>
    </source>
</evidence>
<organism evidence="3">
    <name type="scientific">Ligilactobacillus agilis</name>
    <dbReference type="NCBI Taxonomy" id="1601"/>
    <lineage>
        <taxon>Bacteria</taxon>
        <taxon>Bacillati</taxon>
        <taxon>Bacillota</taxon>
        <taxon>Bacilli</taxon>
        <taxon>Lactobacillales</taxon>
        <taxon>Lactobacillaceae</taxon>
        <taxon>Ligilactobacillus</taxon>
    </lineage>
</organism>
<dbReference type="NCBIfam" id="NF040570">
    <property type="entry name" value="guided_TnpB"/>
    <property type="match status" value="1"/>
</dbReference>
<dbReference type="AlphaFoldDB" id="A0A6F9XJA6"/>
<keyword evidence="1" id="KW-0238">DNA-binding</keyword>
<dbReference type="Proteomes" id="UP000494265">
    <property type="component" value="Unassembled WGS sequence"/>
</dbReference>
<dbReference type="Pfam" id="PF07282">
    <property type="entry name" value="Cas12f1-like_TNB"/>
    <property type="match status" value="1"/>
</dbReference>
<evidence type="ECO:0000313" key="3">
    <source>
        <dbReference type="EMBL" id="GET05344.1"/>
    </source>
</evidence>